<comment type="similarity">
    <text evidence="1">Belongs to the RelE toxin family.</text>
</comment>
<keyword evidence="4" id="KW-1185">Reference proteome</keyword>
<evidence type="ECO:0000256" key="1">
    <source>
        <dbReference type="ARBA" id="ARBA00006226"/>
    </source>
</evidence>
<dbReference type="InterPro" id="IPR051803">
    <property type="entry name" value="TA_system_RelE-like_toxin"/>
</dbReference>
<dbReference type="Proteomes" id="UP000241895">
    <property type="component" value="Unassembled WGS sequence"/>
</dbReference>
<dbReference type="Gene3D" id="3.30.2310.20">
    <property type="entry name" value="RelE-like"/>
    <property type="match status" value="1"/>
</dbReference>
<dbReference type="InterPro" id="IPR007712">
    <property type="entry name" value="RelE/ParE_toxin"/>
</dbReference>
<evidence type="ECO:0000313" key="4">
    <source>
        <dbReference type="Proteomes" id="UP000241895"/>
    </source>
</evidence>
<keyword evidence="2" id="KW-1277">Toxin-antitoxin system</keyword>
<dbReference type="RefSeq" id="WP_108132362.1">
    <property type="nucleotide sequence ID" value="NZ_PXNS01000005.1"/>
</dbReference>
<protein>
    <submittedName>
        <fullName evidence="3">Type II toxin-antitoxin system mRNA interferase toxin, RelE/StbE family</fullName>
    </submittedName>
</protein>
<dbReference type="EMBL" id="PXNS01000005">
    <property type="protein sequence ID" value="PTL94717.1"/>
    <property type="molecule type" value="Genomic_DNA"/>
</dbReference>
<evidence type="ECO:0000313" key="3">
    <source>
        <dbReference type="EMBL" id="PTL94717.1"/>
    </source>
</evidence>
<dbReference type="Pfam" id="PF05016">
    <property type="entry name" value="ParE_toxin"/>
    <property type="match status" value="1"/>
</dbReference>
<reference evidence="3 4" key="1">
    <citation type="submission" date="2018-03" db="EMBL/GenBank/DDBJ databases">
        <authorList>
            <person name="Zhou J."/>
            <person name="Li X."/>
            <person name="Xue M."/>
            <person name="Yin J."/>
        </authorList>
    </citation>
    <scope>NUCLEOTIDE SEQUENCE [LARGE SCALE GENOMIC DNA]</scope>
    <source>
        <strain evidence="3 4">SYSU ZJ2214</strain>
    </source>
</reference>
<dbReference type="NCBIfam" id="TIGR02385">
    <property type="entry name" value="RelE_StbE"/>
    <property type="match status" value="1"/>
</dbReference>
<gene>
    <name evidence="3" type="ORF">C6W88_10115</name>
</gene>
<dbReference type="InterPro" id="IPR035093">
    <property type="entry name" value="RelE/ParE_toxin_dom_sf"/>
</dbReference>
<comment type="caution">
    <text evidence="3">The sequence shown here is derived from an EMBL/GenBank/DDBJ whole genome shotgun (WGS) entry which is preliminary data.</text>
</comment>
<dbReference type="PANTHER" id="PTHR33755">
    <property type="entry name" value="TOXIN PARE1-RELATED"/>
    <property type="match status" value="1"/>
</dbReference>
<sequence>MVKIEWSILALEDASGIVEYISEDNPDAALKLFHHIKDKVDRLPDHPKLYKPGREPGTREMVVKDNYIVVYRESEALITILRVLHAAQKWP</sequence>
<organism evidence="3 4">
    <name type="scientific">Halomonas litopenaei</name>
    <dbReference type="NCBI Taxonomy" id="2109328"/>
    <lineage>
        <taxon>Bacteria</taxon>
        <taxon>Pseudomonadati</taxon>
        <taxon>Pseudomonadota</taxon>
        <taxon>Gammaproteobacteria</taxon>
        <taxon>Oceanospirillales</taxon>
        <taxon>Halomonadaceae</taxon>
        <taxon>Halomonas</taxon>
    </lineage>
</organism>
<proteinExistence type="inferred from homology"/>
<name>A0ABX5IZY0_9GAMM</name>
<accession>A0ABX5IZY0</accession>
<evidence type="ECO:0000256" key="2">
    <source>
        <dbReference type="ARBA" id="ARBA00022649"/>
    </source>
</evidence>